<dbReference type="EMBL" id="BT081975">
    <property type="protein sequence ID" value="ACO53090.1"/>
    <property type="molecule type" value="mRNA"/>
</dbReference>
<organism evidence="2">
    <name type="scientific">Drosophila melanogaster</name>
    <name type="common">Fruit fly</name>
    <dbReference type="NCBI Taxonomy" id="7227"/>
    <lineage>
        <taxon>Eukaryota</taxon>
        <taxon>Metazoa</taxon>
        <taxon>Ecdysozoa</taxon>
        <taxon>Arthropoda</taxon>
        <taxon>Hexapoda</taxon>
        <taxon>Insecta</taxon>
        <taxon>Pterygota</taxon>
        <taxon>Neoptera</taxon>
        <taxon>Endopterygota</taxon>
        <taxon>Diptera</taxon>
        <taxon>Brachycera</taxon>
        <taxon>Muscomorpha</taxon>
        <taxon>Ephydroidea</taxon>
        <taxon>Drosophilidae</taxon>
        <taxon>Drosophila</taxon>
        <taxon>Sophophora</taxon>
    </lineage>
</organism>
<name>C1C546_DROME</name>
<reference evidence="2" key="1">
    <citation type="submission" date="2009-04" db="EMBL/GenBank/DDBJ databases">
        <authorList>
            <person name="Carlson J."/>
            <person name="Booth B."/>
            <person name="Frise E."/>
            <person name="Sandler J."/>
            <person name="Wan K."/>
            <person name="Yu C."/>
            <person name="Celniker S."/>
        </authorList>
    </citation>
    <scope>NUCLEOTIDE SEQUENCE</scope>
</reference>
<dbReference type="OrthoDB" id="8018571at2759"/>
<feature type="non-terminal residue" evidence="2">
    <location>
        <position position="1"/>
    </location>
</feature>
<keyword evidence="1" id="KW-0472">Membrane</keyword>
<dbReference type="VEuPathDB" id="VectorBase:FBgn0040514"/>
<evidence type="ECO:0000256" key="1">
    <source>
        <dbReference type="SAM" id="Phobius"/>
    </source>
</evidence>
<dbReference type="ExpressionAtlas" id="C1C546">
    <property type="expression patterns" value="baseline and differential"/>
</dbReference>
<protein>
    <submittedName>
        <fullName evidence="2">MIP01093p</fullName>
    </submittedName>
</protein>
<feature type="transmembrane region" description="Helical" evidence="1">
    <location>
        <begin position="6"/>
        <end position="25"/>
    </location>
</feature>
<keyword evidence="1" id="KW-0812">Transmembrane</keyword>
<evidence type="ECO:0000313" key="2">
    <source>
        <dbReference type="EMBL" id="ACO53090.1"/>
    </source>
</evidence>
<proteinExistence type="evidence at transcript level"/>
<dbReference type="Bgee" id="FBgn0040514">
    <property type="expression patterns" value="Expressed in oocyte and 7 other cell types or tissues"/>
</dbReference>
<sequence length="119" mass="13349">LIVNTMRWQLAIMWLFASAFAVPFIKWRRQIVTPKHLMAPPLSPIAQDKVVVTPQKLREVADFKAMIQKAVDENTYVVAAAPSKDFLATLGGNWGAPISLPHSWTAPAFNLTFFWHGFG</sequence>
<dbReference type="HOGENOM" id="CLU_164984_0_0_1"/>
<dbReference type="AlphaFoldDB" id="C1C546"/>
<keyword evidence="1" id="KW-1133">Transmembrane helix</keyword>
<accession>C1C546</accession>